<evidence type="ECO:0000256" key="4">
    <source>
        <dbReference type="ARBA" id="ARBA00022806"/>
    </source>
</evidence>
<evidence type="ECO:0000313" key="9">
    <source>
        <dbReference type="Proteomes" id="UP001139000"/>
    </source>
</evidence>
<comment type="caution">
    <text evidence="8">The sequence shown here is derived from an EMBL/GenBank/DDBJ whole genome shotgun (WGS) entry which is preliminary data.</text>
</comment>
<evidence type="ECO:0000256" key="1">
    <source>
        <dbReference type="ARBA" id="ARBA00007913"/>
    </source>
</evidence>
<dbReference type="InterPro" id="IPR027417">
    <property type="entry name" value="P-loop_NTPase"/>
</dbReference>
<feature type="domain" description="DNA2/NAM7 helicase-like C-terminal" evidence="7">
    <location>
        <begin position="1034"/>
        <end position="1200"/>
    </location>
</feature>
<gene>
    <name evidence="8" type="ORF">LXM26_07380</name>
</gene>
<dbReference type="Pfam" id="PF13195">
    <property type="entry name" value="DUF4011"/>
    <property type="match status" value="1"/>
</dbReference>
<keyword evidence="2" id="KW-0547">Nucleotide-binding</keyword>
<proteinExistence type="inferred from homology"/>
<keyword evidence="9" id="KW-1185">Reference proteome</keyword>
<sequence>MNRILKAYLKRLTNLSTRNKSLLLAGLPAEQFLDLHETDFLLEKPSIELIKQLVSGKSRIALCDVADSRFEKVNEVSKKLRKIARTERFIEEERGSRDLYVGYPFVKGKLSDGTPIHAPLLFFPVTLKMDREQWCLFEVPESNVILNSSFLLAYAHFNEAAISDDILEKSFEDFPKDFLEFRTHLYEWLKTTPLKINFNQALFEDKCVIFNAQKSSELAADERNGELKLFPEAVLGIFPQAGSYLVPDYNLLLESAQDTSLTIPLLGEDELEADWNGQTDVVDVPFKNKTVREEEILTPFPVDQSQEEIILAVKSGKSVVVQGPPGSGKSQLICNLMADFAARGKRVLLVCQKRVALDVVYQRLQTIGMTDFVGLIHDFKNDRPALYRQLASQIDQVEAYKQQNYSLDAVFLERQFTQQSRAIDKTVQDLNAFREALFDESECGVSIKELYLKSDQKAPKAEIKEHYRSFRIDNLDHFGRRLKTYSAYVLHFPAEHVWAKRRSFAKFGMSELRSMEKMLSEWPEVFSRQAQKFEVLTKQPFSLDYVERKSEITERLTDITELISDATTFNLFKKYIATPASAHERLAFIRQTTDALEGFLAEDGIEFSLPAGRLPGFLQILRKSIEANSATVSGLWWNMFGKEKKEVEEVAKQNDLSTSLDHLLKLEIKVKNRIELEGWLTNRNLNFEAAYIDLNENDVGAQYIAFFQKSEAAADAVVRASLDPWFLTIRHIAHERIDQQTFSQAIYDLKTWIGVWSKLEAAMLPFLLPQQIRRLLEDPTLFSQQLSTSLTKDFDSMVDMDSLAENMTLPEHAVTKIIMEQSKKLELLHSEAFVNLFENSIRLAWIEHIESKYPDLRAVTSLKMKQWEDSLQESIKEKQKLSTDITGIKLREATYEDIEKNRLGNRVTYRELGHQVTKKRKIWPIRKLIENYTDEVFSLIPCWMASPEAVSAVFPMQAALFDLVIFDEASQCYAEYGLPAAFRGSQVVVTGDSKQLSPSDLYKIRYEEKGEEEEYTAALEIESLLDLAAQSLDQYQLTGHYRSLSLDLIDFSNRNFYKDTLRLLPDFRTINDEQPGIQYIKTEGVWKNNINLVEIAQVVELIKEVGETGKSIGVVTFNFYQQNAIQDALERENIFFKDLFVKNIENVQGDERDIIIFSMGYAPDEKGKVSMQFGSLNMQGGENRLNVAVTRARERIYFVTSLWPSQLQTDQTANAGPKILKAYLEYALNVSEGKFVPVPFVTGKFRSDWLLKDQLVNQHADFQKELPFGDITIKKEGVYKGLILTDDDLYHYSKSSKEPHAYLPLLLQQKNWPYSRIYSREYWTNSLDYERL</sequence>
<accession>A0A9X1PHB8</accession>
<dbReference type="EMBL" id="JAJTTC010000001">
    <property type="protein sequence ID" value="MCF0061312.1"/>
    <property type="molecule type" value="Genomic_DNA"/>
</dbReference>
<feature type="domain" description="DNA2/NAM7 helicase helicase" evidence="6">
    <location>
        <begin position="868"/>
        <end position="998"/>
    </location>
</feature>
<evidence type="ECO:0000259" key="7">
    <source>
        <dbReference type="Pfam" id="PF13087"/>
    </source>
</evidence>
<dbReference type="GO" id="GO:0043139">
    <property type="term" value="F:5'-3' DNA helicase activity"/>
    <property type="evidence" value="ECO:0007669"/>
    <property type="project" value="TreeGrafter"/>
</dbReference>
<dbReference type="Pfam" id="PF13087">
    <property type="entry name" value="AAA_12"/>
    <property type="match status" value="1"/>
</dbReference>
<evidence type="ECO:0000259" key="6">
    <source>
        <dbReference type="Pfam" id="PF13086"/>
    </source>
</evidence>
<dbReference type="InterPro" id="IPR041677">
    <property type="entry name" value="DNA2/NAM7_AAA_11"/>
</dbReference>
<dbReference type="InterPro" id="IPR050534">
    <property type="entry name" value="Coronavir_polyprotein_1ab"/>
</dbReference>
<dbReference type="InterPro" id="IPR047187">
    <property type="entry name" value="SF1_C_Upf1"/>
</dbReference>
<dbReference type="SUPFAM" id="SSF52540">
    <property type="entry name" value="P-loop containing nucleoside triphosphate hydrolases"/>
    <property type="match status" value="1"/>
</dbReference>
<dbReference type="RefSeq" id="WP_234654520.1">
    <property type="nucleotide sequence ID" value="NZ_CP094997.1"/>
</dbReference>
<dbReference type="CDD" id="cd18808">
    <property type="entry name" value="SF1_C_Upf1"/>
    <property type="match status" value="1"/>
</dbReference>
<dbReference type="Gene3D" id="3.40.50.300">
    <property type="entry name" value="P-loop containing nucleotide triphosphate hydrolases"/>
    <property type="match status" value="3"/>
</dbReference>
<protein>
    <submittedName>
        <fullName evidence="8">AAA domain-containing protein</fullName>
    </submittedName>
</protein>
<evidence type="ECO:0000256" key="2">
    <source>
        <dbReference type="ARBA" id="ARBA00022741"/>
    </source>
</evidence>
<evidence type="ECO:0000256" key="3">
    <source>
        <dbReference type="ARBA" id="ARBA00022801"/>
    </source>
</evidence>
<dbReference type="GO" id="GO:0005524">
    <property type="term" value="F:ATP binding"/>
    <property type="evidence" value="ECO:0007669"/>
    <property type="project" value="UniProtKB-KW"/>
</dbReference>
<feature type="domain" description="DNA2/NAM7 helicase helicase" evidence="6">
    <location>
        <begin position="303"/>
        <end position="455"/>
    </location>
</feature>
<name>A0A9X1PHB8_9BACT</name>
<evidence type="ECO:0000256" key="5">
    <source>
        <dbReference type="ARBA" id="ARBA00022840"/>
    </source>
</evidence>
<dbReference type="InterPro" id="IPR025103">
    <property type="entry name" value="DUF4011"/>
</dbReference>
<dbReference type="PANTHER" id="PTHR43788:SF8">
    <property type="entry name" value="DNA-BINDING PROTEIN SMUBP-2"/>
    <property type="match status" value="1"/>
</dbReference>
<organism evidence="8 9">
    <name type="scientific">Dyadobacter chenwenxiniae</name>
    <dbReference type="NCBI Taxonomy" id="2906456"/>
    <lineage>
        <taxon>Bacteria</taxon>
        <taxon>Pseudomonadati</taxon>
        <taxon>Bacteroidota</taxon>
        <taxon>Cytophagia</taxon>
        <taxon>Cytophagales</taxon>
        <taxon>Spirosomataceae</taxon>
        <taxon>Dyadobacter</taxon>
    </lineage>
</organism>
<dbReference type="Proteomes" id="UP001139000">
    <property type="component" value="Unassembled WGS sequence"/>
</dbReference>
<dbReference type="InterPro" id="IPR041679">
    <property type="entry name" value="DNA2/NAM7-like_C"/>
</dbReference>
<dbReference type="Pfam" id="PF13086">
    <property type="entry name" value="AAA_11"/>
    <property type="match status" value="2"/>
</dbReference>
<dbReference type="GO" id="GO:0016787">
    <property type="term" value="F:hydrolase activity"/>
    <property type="evidence" value="ECO:0007669"/>
    <property type="project" value="UniProtKB-KW"/>
</dbReference>
<keyword evidence="3" id="KW-0378">Hydrolase</keyword>
<evidence type="ECO:0000313" key="8">
    <source>
        <dbReference type="EMBL" id="MCF0061312.1"/>
    </source>
</evidence>
<reference evidence="8" key="1">
    <citation type="submission" date="2021-12" db="EMBL/GenBank/DDBJ databases">
        <title>Novel species in genus Dyadobacter.</title>
        <authorList>
            <person name="Ma C."/>
        </authorList>
    </citation>
    <scope>NUCLEOTIDE SEQUENCE</scope>
    <source>
        <strain evidence="8">LJ419</strain>
    </source>
</reference>
<dbReference type="PANTHER" id="PTHR43788">
    <property type="entry name" value="DNA2/NAM7 HELICASE FAMILY MEMBER"/>
    <property type="match status" value="1"/>
</dbReference>
<keyword evidence="5" id="KW-0067">ATP-binding</keyword>
<comment type="similarity">
    <text evidence="1">Belongs to the DNA2/NAM7 helicase family.</text>
</comment>
<keyword evidence="4" id="KW-0347">Helicase</keyword>